<feature type="region of interest" description="Disordered" evidence="8">
    <location>
        <begin position="566"/>
        <end position="625"/>
    </location>
</feature>
<keyword evidence="6" id="KW-0206">Cytoskeleton</keyword>
<evidence type="ECO:0000313" key="10">
    <source>
        <dbReference type="EMBL" id="CAD9690213.1"/>
    </source>
</evidence>
<feature type="compositionally biased region" description="Polar residues" evidence="8">
    <location>
        <begin position="279"/>
        <end position="289"/>
    </location>
</feature>
<feature type="region of interest" description="Disordered" evidence="8">
    <location>
        <begin position="886"/>
        <end position="909"/>
    </location>
</feature>
<evidence type="ECO:0000256" key="3">
    <source>
        <dbReference type="ARBA" id="ARBA00010042"/>
    </source>
</evidence>
<feature type="region of interest" description="Disordered" evidence="8">
    <location>
        <begin position="643"/>
        <end position="840"/>
    </location>
</feature>
<dbReference type="Pfam" id="PF03941">
    <property type="entry name" value="INCENP_ARK-bind"/>
    <property type="match status" value="1"/>
</dbReference>
<protein>
    <recommendedName>
        <fullName evidence="9">Inner centromere protein ARK-binding domain-containing protein</fullName>
    </recommendedName>
</protein>
<feature type="compositionally biased region" description="Polar residues" evidence="8">
    <location>
        <begin position="319"/>
        <end position="335"/>
    </location>
</feature>
<feature type="compositionally biased region" description="Polar residues" evidence="8">
    <location>
        <begin position="344"/>
        <end position="364"/>
    </location>
</feature>
<feature type="compositionally biased region" description="Polar residues" evidence="8">
    <location>
        <begin position="75"/>
        <end position="87"/>
    </location>
</feature>
<feature type="compositionally biased region" description="Polar residues" evidence="8">
    <location>
        <begin position="588"/>
        <end position="618"/>
    </location>
</feature>
<feature type="compositionally biased region" description="Polar residues" evidence="8">
    <location>
        <begin position="784"/>
        <end position="801"/>
    </location>
</feature>
<dbReference type="PANTHER" id="PTHR13142">
    <property type="entry name" value="INNER CENTROMERE PROTEIN"/>
    <property type="match status" value="1"/>
</dbReference>
<evidence type="ECO:0000256" key="6">
    <source>
        <dbReference type="ARBA" id="ARBA00023212"/>
    </source>
</evidence>
<evidence type="ECO:0000256" key="5">
    <source>
        <dbReference type="ARBA" id="ARBA00022829"/>
    </source>
</evidence>
<feature type="compositionally biased region" description="Basic and acidic residues" evidence="8">
    <location>
        <begin position="460"/>
        <end position="486"/>
    </location>
</feature>
<keyword evidence="4" id="KW-0963">Cytoplasm</keyword>
<accession>A0A7S2S5J9</accession>
<dbReference type="Gene3D" id="6.10.250.2990">
    <property type="match status" value="1"/>
</dbReference>
<feature type="compositionally biased region" description="Low complexity" evidence="8">
    <location>
        <begin position="217"/>
        <end position="233"/>
    </location>
</feature>
<feature type="region of interest" description="Disordered" evidence="8">
    <location>
        <begin position="217"/>
        <end position="306"/>
    </location>
</feature>
<name>A0A7S2S5J9_9STRA</name>
<dbReference type="GO" id="GO:0007059">
    <property type="term" value="P:chromosome segregation"/>
    <property type="evidence" value="ECO:0007669"/>
    <property type="project" value="UniProtKB-KW"/>
</dbReference>
<keyword evidence="7" id="KW-0539">Nucleus</keyword>
<feature type="compositionally biased region" description="Polar residues" evidence="8">
    <location>
        <begin position="395"/>
        <end position="407"/>
    </location>
</feature>
<dbReference type="AlphaFoldDB" id="A0A7S2S5J9"/>
<reference evidence="10" key="1">
    <citation type="submission" date="2021-01" db="EMBL/GenBank/DDBJ databases">
        <authorList>
            <person name="Corre E."/>
            <person name="Pelletier E."/>
            <person name="Niang G."/>
            <person name="Scheremetjew M."/>
            <person name="Finn R."/>
            <person name="Kale V."/>
            <person name="Holt S."/>
            <person name="Cochrane G."/>
            <person name="Meng A."/>
            <person name="Brown T."/>
            <person name="Cohen L."/>
        </authorList>
    </citation>
    <scope>NUCLEOTIDE SEQUENCE</scope>
    <source>
        <strain evidence="10">NY070348D</strain>
    </source>
</reference>
<keyword evidence="5" id="KW-0159">Chromosome partition</keyword>
<comment type="similarity">
    <text evidence="3">Belongs to the INCENP family.</text>
</comment>
<evidence type="ECO:0000256" key="2">
    <source>
        <dbReference type="ARBA" id="ARBA00004186"/>
    </source>
</evidence>
<evidence type="ECO:0000256" key="8">
    <source>
        <dbReference type="SAM" id="MobiDB-lite"/>
    </source>
</evidence>
<evidence type="ECO:0000256" key="1">
    <source>
        <dbReference type="ARBA" id="ARBA00004123"/>
    </source>
</evidence>
<dbReference type="EMBL" id="HBHK01016779">
    <property type="protein sequence ID" value="CAD9690213.1"/>
    <property type="molecule type" value="Transcribed_RNA"/>
</dbReference>
<feature type="compositionally biased region" description="Polar residues" evidence="8">
    <location>
        <begin position="762"/>
        <end position="772"/>
    </location>
</feature>
<gene>
    <name evidence="10" type="ORF">QSP1433_LOCUS10535</name>
</gene>
<dbReference type="GO" id="GO:0005634">
    <property type="term" value="C:nucleus"/>
    <property type="evidence" value="ECO:0007669"/>
    <property type="project" value="UniProtKB-SubCell"/>
</dbReference>
<evidence type="ECO:0000256" key="7">
    <source>
        <dbReference type="ARBA" id="ARBA00023242"/>
    </source>
</evidence>
<dbReference type="PANTHER" id="PTHR13142:SF1">
    <property type="entry name" value="INNER CENTROMERE PROTEIN"/>
    <property type="match status" value="1"/>
</dbReference>
<feature type="compositionally biased region" description="Basic and acidic residues" evidence="8">
    <location>
        <begin position="102"/>
        <end position="136"/>
    </location>
</feature>
<comment type="subcellular location">
    <subcellularLocation>
        <location evidence="2">Cytoplasm</location>
        <location evidence="2">Cytoskeleton</location>
        <location evidence="2">Spindle</location>
    </subcellularLocation>
    <subcellularLocation>
        <location evidence="1">Nucleus</location>
    </subcellularLocation>
</comment>
<dbReference type="GO" id="GO:0005819">
    <property type="term" value="C:spindle"/>
    <property type="evidence" value="ECO:0007669"/>
    <property type="project" value="UniProtKB-SubCell"/>
</dbReference>
<evidence type="ECO:0000259" key="9">
    <source>
        <dbReference type="Pfam" id="PF03941"/>
    </source>
</evidence>
<organism evidence="10">
    <name type="scientific">Mucochytrium quahogii</name>
    <dbReference type="NCBI Taxonomy" id="96639"/>
    <lineage>
        <taxon>Eukaryota</taxon>
        <taxon>Sar</taxon>
        <taxon>Stramenopiles</taxon>
        <taxon>Bigyra</taxon>
        <taxon>Labyrinthulomycetes</taxon>
        <taxon>Thraustochytrida</taxon>
        <taxon>Thraustochytriidae</taxon>
        <taxon>Mucochytrium</taxon>
    </lineage>
</organism>
<feature type="region of interest" description="Disordered" evidence="8">
    <location>
        <begin position="49"/>
        <end position="147"/>
    </location>
</feature>
<proteinExistence type="inferred from homology"/>
<feature type="compositionally biased region" description="Basic and acidic residues" evidence="8">
    <location>
        <begin position="506"/>
        <end position="523"/>
    </location>
</feature>
<sequence>MDNKTMARGNFISAFLSDIKKKETEIISMQQEQACGVIDATRKQLEQSLSVIRGETKNDSQEQPPPLPPKKFGTASFSSRRLSTFTEHANKENAPASQNQHQDSEDKTQRKRKSDEGVTELKRLSNQSDRGKKSCNGDRSTNPPALEPIVFVSAEDLYDENFQGNTMKELQSKLRKYKVPFKKSQKKKYYCELVCKEEAREQNEKLGEERMKLLEQQQAAEAQIEKQQATTATLLDEQQIAESQMEVDTEPSTPMKSNSVRAPVEEPNLANQMEEDAQEQQASPTNQLSGFKGKLEQTQASPSPAPQVILVEQDVGIEQTKTAQSDTEAAQQITETAIMETESVAPQPSTGASIRTPDVKTSTVPPTPEAQTFRAPLPTPEAKSPLPLAPEAKPSTETPPTTGTKVSTALPPTPEVKKLPEVPPSPPGQRIEDVNSSPLRTVPAPVPVKQASLTPAQIQEQERVSRLRKEKLQREERERLLREEKLTLQQEDEEKKKSPPMGSKTLQEDEKQNEEMDDRTNFLLAEKEQRMSRMNSFADRAATSATPDYIKLEAESMRAIAKEKARAKFADPNSSHSVLAKKQPIDYGSQSSSNMSKPSDQHTSVMTKPSLTENNLRQTPKLATKKLPVAEKKIVATSSTLSKPAGNILRGNTFIPPKAAPVVGAKTKSRTAPVASIQRAMLKKEADEKLEKQRQEKRQRMLDAKQRKLQEKANLYPSASHKTKMLGGKTNHTKVNPAMKTSIVSSVHKNLKPAQGPMSNVVKPSSPRTQPKTAVVASMGKQVTPPTVSSKDEQATSSAVESNEWREEDNYAISDQEDNDGYKSSDDEDEEYYSNKPVPEWARKENLNEVLREQCSKDSKNRIDPDSIFVDIPVCDLQAIFAPSARRASSKKRYQRNRGSSQHWERDGLTIKEKKQYRKDLGYK</sequence>
<feature type="domain" description="Inner centromere protein ARK-binding" evidence="9">
    <location>
        <begin position="825"/>
        <end position="881"/>
    </location>
</feature>
<feature type="compositionally biased region" description="Polar residues" evidence="8">
    <location>
        <begin position="250"/>
        <end position="260"/>
    </location>
</feature>
<feature type="compositionally biased region" description="Basic and acidic residues" evidence="8">
    <location>
        <begin position="682"/>
        <end position="711"/>
    </location>
</feature>
<dbReference type="InterPro" id="IPR005635">
    <property type="entry name" value="Inner_centromere_prot_ARK-bd"/>
</dbReference>
<evidence type="ECO:0000256" key="4">
    <source>
        <dbReference type="ARBA" id="ARBA00022490"/>
    </source>
</evidence>
<feature type="region of interest" description="Disordered" evidence="8">
    <location>
        <begin position="319"/>
        <end position="523"/>
    </location>
</feature>